<dbReference type="Proteomes" id="UP000003423">
    <property type="component" value="Unassembled WGS sequence"/>
</dbReference>
<feature type="transmembrane region" description="Helical" evidence="1">
    <location>
        <begin position="20"/>
        <end position="40"/>
    </location>
</feature>
<dbReference type="OrthoDB" id="378036at2157"/>
<proteinExistence type="predicted"/>
<gene>
    <name evidence="2" type="ORF">BD31_I0805</name>
</gene>
<comment type="caution">
    <text evidence="2">The sequence shown here is derived from an EMBL/GenBank/DDBJ whole genome shotgun (WGS) entry which is preliminary data.</text>
</comment>
<dbReference type="EMBL" id="AEXL02000098">
    <property type="protein sequence ID" value="EIJ65756.1"/>
    <property type="molecule type" value="Genomic_DNA"/>
</dbReference>
<dbReference type="PATRIC" id="fig|859350.6.peg.1181"/>
<sequence length="214" mass="24620">MNSFNYFFTPVGPEYKKKFARNVGIAVLILFAFYGVVSLIDNVSESEQTKLIGDINSSIPSAQEFLKMDCEDLNHIYPEFPSVEVADAWNTRMHECIDEQESRLSNLVAKSDETKNLSDHESAELETLQKMSCDEIISRNNLGGDYLTKANRLFVKKRLQECDEEMKSTEEYSKFSKLSCDELVVYDGKLDVINSQQVRDYVTREIIDCKNQNY</sequence>
<keyword evidence="1" id="KW-1133">Transmembrane helix</keyword>
<accession>I3D213</accession>
<reference evidence="2 3" key="1">
    <citation type="journal article" date="2012" name="J. Bacteriol.">
        <title>Genome sequence of "Candidatus Nitrosopumilus salaria" BD31, an ammonia-oxidizing archaeon from the San Francisco Bay estuary.</title>
        <authorList>
            <person name="Mosier A.C."/>
            <person name="Allen E.E."/>
            <person name="Kim M."/>
            <person name="Ferriera S."/>
            <person name="Francis C.A."/>
        </authorList>
    </citation>
    <scope>NUCLEOTIDE SEQUENCE [LARGE SCALE GENOMIC DNA]</scope>
    <source>
        <strain evidence="2 3">BD31</strain>
    </source>
</reference>
<name>I3D213_9ARCH</name>
<organism evidence="2 3">
    <name type="scientific">Candidatus Nitrosopumilus salarius BD31</name>
    <dbReference type="NCBI Taxonomy" id="859350"/>
    <lineage>
        <taxon>Archaea</taxon>
        <taxon>Nitrososphaerota</taxon>
        <taxon>Nitrososphaeria</taxon>
        <taxon>Nitrosopumilales</taxon>
        <taxon>Nitrosopumilaceae</taxon>
        <taxon>Nitrosopumilus</taxon>
    </lineage>
</organism>
<evidence type="ECO:0000313" key="2">
    <source>
        <dbReference type="EMBL" id="EIJ65756.1"/>
    </source>
</evidence>
<dbReference type="RefSeq" id="WP_008299761.1">
    <property type="nucleotide sequence ID" value="NZ_AEXL02000098.1"/>
</dbReference>
<evidence type="ECO:0000313" key="3">
    <source>
        <dbReference type="Proteomes" id="UP000003423"/>
    </source>
</evidence>
<keyword evidence="1" id="KW-0812">Transmembrane</keyword>
<keyword evidence="1" id="KW-0472">Membrane</keyword>
<dbReference type="AlphaFoldDB" id="I3D213"/>
<protein>
    <submittedName>
        <fullName evidence="2">Uncharacterized protein</fullName>
    </submittedName>
</protein>
<evidence type="ECO:0000256" key="1">
    <source>
        <dbReference type="SAM" id="Phobius"/>
    </source>
</evidence>
<keyword evidence="3" id="KW-1185">Reference proteome</keyword>